<name>A0A1B2ICY1_9CAUD</name>
<dbReference type="Proteomes" id="UP000203302">
    <property type="component" value="Segment"/>
</dbReference>
<reference evidence="2" key="1">
    <citation type="submission" date="2016-06" db="EMBL/GenBank/DDBJ databases">
        <authorList>
            <person name="Berg J.A."/>
            <person name="Grossarth S.E."/>
            <person name="Jarvis T.M."/>
            <person name="Merrill B.D."/>
            <person name="Breakwell D.P."/>
            <person name="Hope S."/>
            <person name="Grose J.H."/>
        </authorList>
    </citation>
    <scope>NUCLEOTIDE SEQUENCE [LARGE SCALE GENOMIC DNA]</scope>
</reference>
<accession>A0A1B2ICY1</accession>
<proteinExistence type="predicted"/>
<gene>
    <name evidence="1" type="ORF">HUXLEY_29</name>
</gene>
<evidence type="ECO:0000313" key="2">
    <source>
        <dbReference type="Proteomes" id="UP000203302"/>
    </source>
</evidence>
<organism evidence="1 2">
    <name type="scientific">Erwinia phage vB_EamM_Huxley</name>
    <dbReference type="NCBI Taxonomy" id="1883373"/>
    <lineage>
        <taxon>Viruses</taxon>
        <taxon>Duplodnaviria</taxon>
        <taxon>Heunggongvirae</taxon>
        <taxon>Uroviricota</taxon>
        <taxon>Caudoviricetes</taxon>
        <taxon>Chimalliviridae</taxon>
        <taxon>Machinavirus</taxon>
        <taxon>Machinavirus machina</taxon>
    </lineage>
</organism>
<sequence length="168" mass="18787">MLSNTYCLIPDYQEVAGPLTEFDPASVLREVNEDMNTIINRAFTFVESGHLDGSLEFSMRNTFNYVATELSTRGIVLDNESTVVYANAIQNVGKAFMVAISSSPYWFTRYGKWVGARYSPTCIGGVDVYLDHNQHKLPQFESAEQYQAITPRLLTVVDMLIGNLGGRL</sequence>
<evidence type="ECO:0000313" key="1">
    <source>
        <dbReference type="EMBL" id="ANZ49111.1"/>
    </source>
</evidence>
<dbReference type="RefSeq" id="YP_009292997.1">
    <property type="nucleotide sequence ID" value="NC_031127.1"/>
</dbReference>
<dbReference type="KEGG" id="vg:29069151"/>
<dbReference type="EMBL" id="KX397368">
    <property type="protein sequence ID" value="ANZ49111.1"/>
    <property type="molecule type" value="Genomic_DNA"/>
</dbReference>
<dbReference type="OrthoDB" id="15318at10239"/>
<protein>
    <submittedName>
        <fullName evidence="1">Uncharacterized protein</fullName>
    </submittedName>
</protein>
<dbReference type="GeneID" id="29069151"/>